<dbReference type="EMBL" id="CP118848">
    <property type="protein sequence ID" value="WHI59430.1"/>
    <property type="molecule type" value="Genomic_DNA"/>
</dbReference>
<sequence length="121" mass="14128">MFKFLKKRKNVSTETHVTSIPKHIEGMTLVDAYYIQDDQVAEYIKNRERYRDALIYVLGLYFPTVEVMFEGSVDGEAVVAFENNIPIKCIYLDPMTIDDIRNLELTKPLKEALLEYCKLNE</sequence>
<dbReference type="AlphaFoldDB" id="A0AAX3W3D1"/>
<gene>
    <name evidence="1" type="ORF">PYH69_11985</name>
</gene>
<accession>A0AAX3W3D1</accession>
<proteinExistence type="predicted"/>
<dbReference type="Proteomes" id="UP001223261">
    <property type="component" value="Chromosome"/>
</dbReference>
<protein>
    <submittedName>
        <fullName evidence="1">Uncharacterized protein</fullName>
    </submittedName>
</protein>
<name>A0AAX3W3D1_MAMLE</name>
<dbReference type="RefSeq" id="WP_256933658.1">
    <property type="nucleotide sequence ID" value="NZ_CP118776.1"/>
</dbReference>
<reference evidence="1" key="1">
    <citation type="journal article" date="2023" name="Antibiotics">
        <title>Prevalence and Molecular Characterization of Methicillin-Resistant Staphylococci (MRS) and Mammaliicocci (MRM) in Dromedary Camels from Algeria: First Detection of SCCmec-mecC Hybrid in Methicillin-Resistant Mammaliicoccus lentus.</title>
        <authorList>
            <person name="Belhout C."/>
            <person name="Boyen F."/>
            <person name="Vereecke N."/>
            <person name="Theuns S."/>
            <person name="Taibi N."/>
            <person name="Stegger M."/>
            <person name="de la Fe-Rodriguez P.Y."/>
            <person name="Bouayad L."/>
            <person name="Elgroud R."/>
            <person name="Butaye P."/>
        </authorList>
    </citation>
    <scope>NUCLEOTIDE SEQUENCE</scope>
    <source>
        <strain evidence="1">7048</strain>
    </source>
</reference>
<organism evidence="1 2">
    <name type="scientific">Mammaliicoccus lentus</name>
    <name type="common">Staphylococcus lentus</name>
    <dbReference type="NCBI Taxonomy" id="42858"/>
    <lineage>
        <taxon>Bacteria</taxon>
        <taxon>Bacillati</taxon>
        <taxon>Bacillota</taxon>
        <taxon>Bacilli</taxon>
        <taxon>Bacillales</taxon>
        <taxon>Staphylococcaceae</taxon>
        <taxon>Mammaliicoccus</taxon>
    </lineage>
</organism>
<evidence type="ECO:0000313" key="2">
    <source>
        <dbReference type="Proteomes" id="UP001223261"/>
    </source>
</evidence>
<evidence type="ECO:0000313" key="1">
    <source>
        <dbReference type="EMBL" id="WHI59430.1"/>
    </source>
</evidence>